<reference evidence="4 5" key="1">
    <citation type="submission" date="2020-08" db="EMBL/GenBank/DDBJ databases">
        <title>Sequencing the genomes of 1000 actinobacteria strains.</title>
        <authorList>
            <person name="Klenk H.-P."/>
        </authorList>
    </citation>
    <scope>NUCLEOTIDE SEQUENCE [LARGE SCALE GENOMIC DNA]</scope>
    <source>
        <strain evidence="4 5">DSM 102122</strain>
    </source>
</reference>
<evidence type="ECO:0000256" key="1">
    <source>
        <dbReference type="SAM" id="MobiDB-lite"/>
    </source>
</evidence>
<gene>
    <name evidence="4" type="ORF">HD601_002628</name>
</gene>
<dbReference type="AlphaFoldDB" id="A0A7W9LLD4"/>
<evidence type="ECO:0000313" key="5">
    <source>
        <dbReference type="Proteomes" id="UP000542813"/>
    </source>
</evidence>
<name>A0A7W9LLD4_9ACTN</name>
<feature type="domain" description="DUF1707" evidence="3">
    <location>
        <begin position="9"/>
        <end position="60"/>
    </location>
</feature>
<organism evidence="4 5">
    <name type="scientific">Jiangella mangrovi</name>
    <dbReference type="NCBI Taxonomy" id="1524084"/>
    <lineage>
        <taxon>Bacteria</taxon>
        <taxon>Bacillati</taxon>
        <taxon>Actinomycetota</taxon>
        <taxon>Actinomycetes</taxon>
        <taxon>Jiangellales</taxon>
        <taxon>Jiangellaceae</taxon>
        <taxon>Jiangella</taxon>
    </lineage>
</organism>
<dbReference type="InterPro" id="IPR012551">
    <property type="entry name" value="DUF1707_SHOCT-like"/>
</dbReference>
<protein>
    <recommendedName>
        <fullName evidence="3">DUF1707 domain-containing protein</fullName>
    </recommendedName>
</protein>
<keyword evidence="2" id="KW-0472">Membrane</keyword>
<accession>A0A7W9LLD4</accession>
<feature type="region of interest" description="Disordered" evidence="1">
    <location>
        <begin position="106"/>
        <end position="140"/>
    </location>
</feature>
<keyword evidence="2" id="KW-0812">Transmembrane</keyword>
<sequence>MSRPDRRWRPSDADRDRYAGAISQAFAEGRIDATDMESRTALVYEATSIADLDALVEDMPAPAPAATPAPAVQHSATRSSGIGVGWVIGAVAIVLVVMFAVLSTITSGTDSPEPPPPAVAAPLPEPLEPPEPPAPDPADLPDIATDQLGLFTVEGLRELWTAVPAAGHTDVESMTIFADRAYLVVRADSSHRALARFDYQGGLAMPAEPYRDLGDYETDAETFFSWGDVTPEAVMAAHDAMPAVTGLPDVTVAHISVDEDADGVTINVYPEGDTGIGYVKFDASGQLIRTY</sequence>
<evidence type="ECO:0000313" key="4">
    <source>
        <dbReference type="EMBL" id="MBB5788053.1"/>
    </source>
</evidence>
<proteinExistence type="predicted"/>
<feature type="transmembrane region" description="Helical" evidence="2">
    <location>
        <begin position="84"/>
        <end position="105"/>
    </location>
</feature>
<dbReference type="RefSeq" id="WP_184822510.1">
    <property type="nucleotide sequence ID" value="NZ_JACHMM010000001.1"/>
</dbReference>
<dbReference type="Proteomes" id="UP000542813">
    <property type="component" value="Unassembled WGS sequence"/>
</dbReference>
<dbReference type="EMBL" id="JACHMM010000001">
    <property type="protein sequence ID" value="MBB5788053.1"/>
    <property type="molecule type" value="Genomic_DNA"/>
</dbReference>
<keyword evidence="2" id="KW-1133">Transmembrane helix</keyword>
<dbReference type="Pfam" id="PF08044">
    <property type="entry name" value="DUF1707"/>
    <property type="match status" value="1"/>
</dbReference>
<evidence type="ECO:0000256" key="2">
    <source>
        <dbReference type="SAM" id="Phobius"/>
    </source>
</evidence>
<feature type="compositionally biased region" description="Pro residues" evidence="1">
    <location>
        <begin position="112"/>
        <end position="138"/>
    </location>
</feature>
<keyword evidence="5" id="KW-1185">Reference proteome</keyword>
<comment type="caution">
    <text evidence="4">The sequence shown here is derived from an EMBL/GenBank/DDBJ whole genome shotgun (WGS) entry which is preliminary data.</text>
</comment>
<evidence type="ECO:0000259" key="3">
    <source>
        <dbReference type="Pfam" id="PF08044"/>
    </source>
</evidence>